<evidence type="ECO:0000313" key="2">
    <source>
        <dbReference type="Proteomes" id="UP000026915"/>
    </source>
</evidence>
<dbReference type="FunCoup" id="A0A061G0Y2">
    <property type="interactions" value="7"/>
</dbReference>
<accession>A0A061G0Y2</accession>
<protein>
    <submittedName>
        <fullName evidence="1">Serine/arginine repetitive matrix protein 2, putative</fullName>
    </submittedName>
</protein>
<dbReference type="eggNOG" id="ENOG502S4NQ">
    <property type="taxonomic scope" value="Eukaryota"/>
</dbReference>
<sequence>MAAHRDLEPPIFEETTSNSLLRNTRCCFCFPCFSSRRTPTVGLAFWERIRTAQVQSSTSLWARSVRAFRKVREWSEIVAGPRWKTFIRRFNRSKSGSGSVGDGRHGQFHYDPLSYALNFDEGPGQNGNFVDDIDYGGFRAFSTRYASVSGSEKPLSAPTSSSSLEVGKDAAVFA</sequence>
<gene>
    <name evidence="1" type="ORF">TCM_012023</name>
</gene>
<dbReference type="OMA" id="KWWRKEQ"/>
<keyword evidence="2" id="KW-1185">Reference proteome</keyword>
<dbReference type="PANTHER" id="PTHR47076">
    <property type="entry name" value="NHL DOMAIN PROTEIN"/>
    <property type="match status" value="1"/>
</dbReference>
<proteinExistence type="predicted"/>
<dbReference type="EMBL" id="CM001881">
    <property type="protein sequence ID" value="EOY20664.1"/>
    <property type="molecule type" value="Genomic_DNA"/>
</dbReference>
<reference evidence="1 2" key="1">
    <citation type="journal article" date="2013" name="Genome Biol.">
        <title>The genome sequence of the most widely cultivated cacao type and its use to identify candidate genes regulating pod color.</title>
        <authorList>
            <person name="Motamayor J.C."/>
            <person name="Mockaitis K."/>
            <person name="Schmutz J."/>
            <person name="Haiminen N."/>
            <person name="Iii D.L."/>
            <person name="Cornejo O."/>
            <person name="Findley S.D."/>
            <person name="Zheng P."/>
            <person name="Utro F."/>
            <person name="Royaert S."/>
            <person name="Saski C."/>
            <person name="Jenkins J."/>
            <person name="Podicheti R."/>
            <person name="Zhao M."/>
            <person name="Scheffler B.E."/>
            <person name="Stack J.C."/>
            <person name="Feltus F.A."/>
            <person name="Mustiga G.M."/>
            <person name="Amores F."/>
            <person name="Phillips W."/>
            <person name="Marelli J.P."/>
            <person name="May G.D."/>
            <person name="Shapiro H."/>
            <person name="Ma J."/>
            <person name="Bustamante C.D."/>
            <person name="Schnell R.J."/>
            <person name="Main D."/>
            <person name="Gilbert D."/>
            <person name="Parida L."/>
            <person name="Kuhn D.N."/>
        </authorList>
    </citation>
    <scope>NUCLEOTIDE SEQUENCE [LARGE SCALE GENOMIC DNA]</scope>
    <source>
        <strain evidence="2">cv. Matina 1-6</strain>
    </source>
</reference>
<dbReference type="Proteomes" id="UP000026915">
    <property type="component" value="Chromosome 3"/>
</dbReference>
<evidence type="ECO:0000313" key="1">
    <source>
        <dbReference type="EMBL" id="EOY20664.1"/>
    </source>
</evidence>
<dbReference type="Gramene" id="EOY20664">
    <property type="protein sequence ID" value="EOY20664"/>
    <property type="gene ID" value="TCM_012023"/>
</dbReference>
<dbReference type="InParanoid" id="A0A061G0Y2"/>
<dbReference type="STRING" id="3641.A0A061G0Y2"/>
<organism evidence="1 2">
    <name type="scientific">Theobroma cacao</name>
    <name type="common">Cacao</name>
    <name type="synonym">Cocoa</name>
    <dbReference type="NCBI Taxonomy" id="3641"/>
    <lineage>
        <taxon>Eukaryota</taxon>
        <taxon>Viridiplantae</taxon>
        <taxon>Streptophyta</taxon>
        <taxon>Embryophyta</taxon>
        <taxon>Tracheophyta</taxon>
        <taxon>Spermatophyta</taxon>
        <taxon>Magnoliopsida</taxon>
        <taxon>eudicotyledons</taxon>
        <taxon>Gunneridae</taxon>
        <taxon>Pentapetalae</taxon>
        <taxon>rosids</taxon>
        <taxon>malvids</taxon>
        <taxon>Malvales</taxon>
        <taxon>Malvaceae</taxon>
        <taxon>Byttnerioideae</taxon>
        <taxon>Theobroma</taxon>
    </lineage>
</organism>
<dbReference type="AlphaFoldDB" id="A0A061G0Y2"/>
<dbReference type="PANTHER" id="PTHR47076:SF9">
    <property type="entry name" value="NHL DOMAIN PROTEIN"/>
    <property type="match status" value="1"/>
</dbReference>
<dbReference type="HOGENOM" id="CLU_113581_1_0_1"/>
<name>A0A061G0Y2_THECC</name>